<evidence type="ECO:0000313" key="2">
    <source>
        <dbReference type="Proteomes" id="UP001057868"/>
    </source>
</evidence>
<gene>
    <name evidence="1" type="ORF">CFOLD11_08750</name>
</gene>
<protein>
    <submittedName>
        <fullName evidence="1">Uncharacterized protein</fullName>
    </submittedName>
</protein>
<accession>A0A9W5Y020</accession>
<name>A0A9W5Y020_9CLOT</name>
<dbReference type="RefSeq" id="WP_261851070.1">
    <property type="nucleotide sequence ID" value="NZ_BQXY01000001.1"/>
</dbReference>
<dbReference type="EMBL" id="BQXY01000001">
    <property type="protein sequence ID" value="GKU24049.1"/>
    <property type="molecule type" value="Genomic_DNA"/>
</dbReference>
<comment type="caution">
    <text evidence="1">The sequence shown here is derived from an EMBL/GenBank/DDBJ whole genome shotgun (WGS) entry which is preliminary data.</text>
</comment>
<evidence type="ECO:0000313" key="1">
    <source>
        <dbReference type="EMBL" id="GKU24049.1"/>
    </source>
</evidence>
<reference evidence="1" key="1">
    <citation type="journal article" date="2023" name="Int. J. Syst. Evol. Microbiol.">
        <title>&lt;i&gt;Clostridium folliculivorans&lt;/i&gt; sp. nov., isolated from soil samples of an organic paddy in Japan.</title>
        <authorList>
            <person name="Tazawa J."/>
            <person name="Kobayashi H."/>
            <person name="Tanizawa Y."/>
            <person name="Uchino A."/>
            <person name="Tanaka F."/>
            <person name="Urashima Y."/>
            <person name="Miura S."/>
            <person name="Sakamoto M."/>
            <person name="Ohkuma M."/>
            <person name="Tohno M."/>
        </authorList>
    </citation>
    <scope>NUCLEOTIDE SEQUENCE</scope>
    <source>
        <strain evidence="1">D1-1</strain>
    </source>
</reference>
<sequence length="90" mass="9989">MVNGSGGAKHEFKVNKNDSNIEFKVKGELSQGKVNVRLLNSDNVVVFEKEITDSNRKEIVSAFKGLSGTWKMEILNIGGEGNINYTMVER</sequence>
<dbReference type="AlphaFoldDB" id="A0A9W5Y020"/>
<dbReference type="Proteomes" id="UP001057868">
    <property type="component" value="Unassembled WGS sequence"/>
</dbReference>
<keyword evidence="2" id="KW-1185">Reference proteome</keyword>
<organism evidence="1 2">
    <name type="scientific">Clostridium folliculivorans</name>
    <dbReference type="NCBI Taxonomy" id="2886038"/>
    <lineage>
        <taxon>Bacteria</taxon>
        <taxon>Bacillati</taxon>
        <taxon>Bacillota</taxon>
        <taxon>Clostridia</taxon>
        <taxon>Eubacteriales</taxon>
        <taxon>Clostridiaceae</taxon>
        <taxon>Clostridium</taxon>
    </lineage>
</organism>
<proteinExistence type="predicted"/>